<feature type="region of interest" description="Disordered" evidence="1">
    <location>
        <begin position="1"/>
        <end position="20"/>
    </location>
</feature>
<feature type="compositionally biased region" description="Low complexity" evidence="1">
    <location>
        <begin position="244"/>
        <end position="257"/>
    </location>
</feature>
<feature type="region of interest" description="Disordered" evidence="1">
    <location>
        <begin position="528"/>
        <end position="549"/>
    </location>
</feature>
<reference evidence="2 3" key="1">
    <citation type="submission" date="2011-08" db="EMBL/GenBank/DDBJ databases">
        <title>The Genome Sequence of Plasmodium vivax India VII.</title>
        <authorList>
            <consortium name="The Broad Institute Genome Sequencing Platform"/>
            <consortium name="The Broad Institute Genome Sequencing Center for Infectious Disease"/>
            <person name="Neafsey D."/>
            <person name="Carlton J."/>
            <person name="Barnwell J."/>
            <person name="Collins W."/>
            <person name="Escalante A."/>
            <person name="Mullikin J."/>
            <person name="Saul A."/>
            <person name="Guigo R."/>
            <person name="Camara F."/>
            <person name="Young S.K."/>
            <person name="Zeng Q."/>
            <person name="Gargeya S."/>
            <person name="Fitzgerald M."/>
            <person name="Haas B."/>
            <person name="Abouelleil A."/>
            <person name="Alvarado L."/>
            <person name="Arachchi H.M."/>
            <person name="Berlin A."/>
            <person name="Brown A."/>
            <person name="Chapman S.B."/>
            <person name="Chen Z."/>
            <person name="Dunbar C."/>
            <person name="Freedman E."/>
            <person name="Gearin G."/>
            <person name="Gellesch M."/>
            <person name="Goldberg J."/>
            <person name="Griggs A."/>
            <person name="Gujja S."/>
            <person name="Heiman D."/>
            <person name="Howarth C."/>
            <person name="Larson L."/>
            <person name="Lui A."/>
            <person name="MacDonald P.J.P."/>
            <person name="Montmayeur A."/>
            <person name="Murphy C."/>
            <person name="Neiman D."/>
            <person name="Pearson M."/>
            <person name="Priest M."/>
            <person name="Roberts A."/>
            <person name="Saif S."/>
            <person name="Shea T."/>
            <person name="Shenoy N."/>
            <person name="Sisk P."/>
            <person name="Stolte C."/>
            <person name="Sykes S."/>
            <person name="Wortman J."/>
            <person name="Nusbaum C."/>
            <person name="Birren B."/>
        </authorList>
    </citation>
    <scope>NUCLEOTIDE SEQUENCE [LARGE SCALE GENOMIC DNA]</scope>
    <source>
        <strain evidence="2 3">India VII</strain>
    </source>
</reference>
<feature type="region of interest" description="Disordered" evidence="1">
    <location>
        <begin position="227"/>
        <end position="257"/>
    </location>
</feature>
<feature type="non-terminal residue" evidence="2">
    <location>
        <position position="549"/>
    </location>
</feature>
<name>A0A0J9S8L6_PLAVI</name>
<feature type="region of interest" description="Disordered" evidence="1">
    <location>
        <begin position="29"/>
        <end position="112"/>
    </location>
</feature>
<feature type="region of interest" description="Disordered" evidence="1">
    <location>
        <begin position="330"/>
        <end position="362"/>
    </location>
</feature>
<dbReference type="EMBL" id="KQ234356">
    <property type="protein sequence ID" value="KMZ79056.1"/>
    <property type="molecule type" value="Genomic_DNA"/>
</dbReference>
<dbReference type="AlphaFoldDB" id="A0A0J9S8L6"/>
<evidence type="ECO:0000313" key="2">
    <source>
        <dbReference type="EMBL" id="KMZ79056.1"/>
    </source>
</evidence>
<accession>A0A0J9S8L6</accession>
<organism evidence="2 3">
    <name type="scientific">Plasmodium vivax India VII</name>
    <dbReference type="NCBI Taxonomy" id="1077284"/>
    <lineage>
        <taxon>Eukaryota</taxon>
        <taxon>Sar</taxon>
        <taxon>Alveolata</taxon>
        <taxon>Apicomplexa</taxon>
        <taxon>Aconoidasida</taxon>
        <taxon>Haemosporida</taxon>
        <taxon>Plasmodiidae</taxon>
        <taxon>Plasmodium</taxon>
        <taxon>Plasmodium (Plasmodium)</taxon>
    </lineage>
</organism>
<evidence type="ECO:0000313" key="3">
    <source>
        <dbReference type="Proteomes" id="UP000053562"/>
    </source>
</evidence>
<feature type="compositionally biased region" description="Low complexity" evidence="1">
    <location>
        <begin position="10"/>
        <end position="20"/>
    </location>
</feature>
<sequence>MKRREWSVVSSGGRASSGCSACSACSIGGAGNTGGIPPRSNRLPKEKKNKRDVRGAPSITKAGCTGDSHTGRGPSLRASVKKKRGPQLARKGAPKGGQTEANQLGEAPPLRSAPKIASLATYAHKYRLTKTCSLKKGCQQKRKTSTPRGRSNCSERPNGLMEQQKCRVHYHCESPKVEGPSAGVLLLEGGGKPSRGKIKPMTKLRKKKNERLRGGCDPLSEHLEDMNGGGLPGGACPGGSILHSGSDPGDPVDPGDVPNWDELYSFFPYMYNRVESDGSRGEGTPNGGVVHSFCENPIEQICEGEKERRCIYQADLGGADMSLLPVGGEDPLNEYRTGGSSNEGDLEGGSHQLRGRDSNGDLSNDYITYKQYVEKSGSNGRSRLEGGLTNGGGNSGAARFTHGGYCSDGEGGGRGAAITEDADRRRNMSVNLRGHLREPPWGDLNGEGVPPAHEMQSERMQRRTDELDANSKRETHHACTASSNHLRSHSYADELDDVHSNFADSFSIKHLPEVPNDVAMVCSSDDASTGEEQHACRSSLTGELAMDGG</sequence>
<gene>
    <name evidence="2" type="ORF">PVIIG_05176</name>
</gene>
<protein>
    <submittedName>
        <fullName evidence="2">Uncharacterized protein</fullName>
    </submittedName>
</protein>
<evidence type="ECO:0000256" key="1">
    <source>
        <dbReference type="SAM" id="MobiDB-lite"/>
    </source>
</evidence>
<dbReference type="Proteomes" id="UP000053562">
    <property type="component" value="Unassembled WGS sequence"/>
</dbReference>
<proteinExistence type="predicted"/>
<feature type="compositionally biased region" description="Gly residues" evidence="1">
    <location>
        <begin position="227"/>
        <end position="237"/>
    </location>
</feature>